<keyword evidence="3" id="KW-1185">Reference proteome</keyword>
<proteinExistence type="predicted"/>
<sequence>MFREPQILTVAAAFTRTAAQYHGDDSGALEQLVLFLRAGHYVQFNDSADVGPYTSRRTTAVTAGLDTFFARSHAYDVTAATT</sequence>
<accession>A0A6I6NDD3</accession>
<name>A0A6I6NDD3_9ACTN</name>
<evidence type="ECO:0000313" key="3">
    <source>
        <dbReference type="Proteomes" id="UP000436138"/>
    </source>
</evidence>
<dbReference type="KEGG" id="sbro:GQF42_05340"/>
<dbReference type="EMBL" id="CP047020">
    <property type="protein sequence ID" value="QHA09424.1"/>
    <property type="molecule type" value="Genomic_DNA"/>
</dbReference>
<evidence type="ECO:0000259" key="1">
    <source>
        <dbReference type="Pfam" id="PF08453"/>
    </source>
</evidence>
<protein>
    <recommendedName>
        <fullName evidence="1">Peptidase M9 collagenase N-terminal domain-containing protein</fullName>
    </recommendedName>
</protein>
<dbReference type="Proteomes" id="UP000436138">
    <property type="component" value="Chromosome"/>
</dbReference>
<dbReference type="InterPro" id="IPR013661">
    <property type="entry name" value="Peptidase_M9_N_dom"/>
</dbReference>
<dbReference type="AlphaFoldDB" id="A0A6I6NDD3"/>
<reference evidence="2 3" key="1">
    <citation type="submission" date="2019-12" db="EMBL/GenBank/DDBJ databases">
        <title>Streptomyces sp. strain T44 isolated from rhizosphere soil of Broussonetia papyrifera.</title>
        <authorList>
            <person name="Mo P."/>
        </authorList>
    </citation>
    <scope>NUCLEOTIDE SEQUENCE [LARGE SCALE GENOMIC DNA]</scope>
    <source>
        <strain evidence="2 3">T44</strain>
    </source>
</reference>
<dbReference type="Pfam" id="PF08453">
    <property type="entry name" value="Peptidase_M9_N"/>
    <property type="match status" value="1"/>
</dbReference>
<feature type="domain" description="Peptidase M9 collagenase N-terminal" evidence="1">
    <location>
        <begin position="2"/>
        <end position="80"/>
    </location>
</feature>
<evidence type="ECO:0000313" key="2">
    <source>
        <dbReference type="EMBL" id="QHA09424.1"/>
    </source>
</evidence>
<gene>
    <name evidence="2" type="ORF">GQF42_05340</name>
</gene>
<organism evidence="2 3">
    <name type="scientific">Streptomyces broussonetiae</name>
    <dbReference type="NCBI Taxonomy" id="2686304"/>
    <lineage>
        <taxon>Bacteria</taxon>
        <taxon>Bacillati</taxon>
        <taxon>Actinomycetota</taxon>
        <taxon>Actinomycetes</taxon>
        <taxon>Kitasatosporales</taxon>
        <taxon>Streptomycetaceae</taxon>
        <taxon>Streptomyces</taxon>
    </lineage>
</organism>